<sequence length="157" mass="17858">MYKRLSLILLCGLLAFSAYSQSKVSFEHLYNRFAQEKNAEKVKVGGLLMFLTKPLVAKYADGLNISSVHVLALDECSQDVKLRFNTLAEKLNDDKYEVLLKANDKEEKTRILARFQNDAIRELVIVSMGNEPTLVRIKGKIKPEDVQKLVNPDDNEQ</sequence>
<name>A0A644WLM5_9ZZZZ</name>
<reference evidence="1" key="1">
    <citation type="submission" date="2019-08" db="EMBL/GenBank/DDBJ databases">
        <authorList>
            <person name="Kucharzyk K."/>
            <person name="Murdoch R.W."/>
            <person name="Higgins S."/>
            <person name="Loffler F."/>
        </authorList>
    </citation>
    <scope>NUCLEOTIDE SEQUENCE</scope>
</reference>
<evidence type="ECO:0008006" key="2">
    <source>
        <dbReference type="Google" id="ProtNLM"/>
    </source>
</evidence>
<protein>
    <recommendedName>
        <fullName evidence="2">DUF4252 domain-containing protein</fullName>
    </recommendedName>
</protein>
<dbReference type="Pfam" id="PF14060">
    <property type="entry name" value="DUF4252"/>
    <property type="match status" value="1"/>
</dbReference>
<evidence type="ECO:0000313" key="1">
    <source>
        <dbReference type="EMBL" id="MPM04785.1"/>
    </source>
</evidence>
<comment type="caution">
    <text evidence="1">The sequence shown here is derived from an EMBL/GenBank/DDBJ whole genome shotgun (WGS) entry which is preliminary data.</text>
</comment>
<dbReference type="EMBL" id="VSSQ01001071">
    <property type="protein sequence ID" value="MPM04785.1"/>
    <property type="molecule type" value="Genomic_DNA"/>
</dbReference>
<dbReference type="AlphaFoldDB" id="A0A644WLM5"/>
<proteinExistence type="predicted"/>
<gene>
    <name evidence="1" type="ORF">SDC9_51065</name>
</gene>
<dbReference type="InterPro" id="IPR025348">
    <property type="entry name" value="DUF4252"/>
</dbReference>
<organism evidence="1">
    <name type="scientific">bioreactor metagenome</name>
    <dbReference type="NCBI Taxonomy" id="1076179"/>
    <lineage>
        <taxon>unclassified sequences</taxon>
        <taxon>metagenomes</taxon>
        <taxon>ecological metagenomes</taxon>
    </lineage>
</organism>
<accession>A0A644WLM5</accession>